<keyword evidence="4" id="KW-1185">Reference proteome</keyword>
<dbReference type="PANTHER" id="PTHR46328:SF26">
    <property type="entry name" value="FAR1 DNA-BINDING DOMAIN PROTEIN"/>
    <property type="match status" value="1"/>
</dbReference>
<protein>
    <recommendedName>
        <fullName evidence="2">FAR1 domain-containing protein</fullName>
    </recommendedName>
</protein>
<evidence type="ECO:0000259" key="2">
    <source>
        <dbReference type="Pfam" id="PF03101"/>
    </source>
</evidence>
<gene>
    <name evidence="3" type="ORF">Ahy_A07g032246</name>
</gene>
<evidence type="ECO:0000313" key="3">
    <source>
        <dbReference type="EMBL" id="RYR46521.1"/>
    </source>
</evidence>
<proteinExistence type="predicted"/>
<feature type="region of interest" description="Disordered" evidence="1">
    <location>
        <begin position="1"/>
        <end position="23"/>
    </location>
</feature>
<organism evidence="3 4">
    <name type="scientific">Arachis hypogaea</name>
    <name type="common">Peanut</name>
    <dbReference type="NCBI Taxonomy" id="3818"/>
    <lineage>
        <taxon>Eukaryota</taxon>
        <taxon>Viridiplantae</taxon>
        <taxon>Streptophyta</taxon>
        <taxon>Embryophyta</taxon>
        <taxon>Tracheophyta</taxon>
        <taxon>Spermatophyta</taxon>
        <taxon>Magnoliopsida</taxon>
        <taxon>eudicotyledons</taxon>
        <taxon>Gunneridae</taxon>
        <taxon>Pentapetalae</taxon>
        <taxon>rosids</taxon>
        <taxon>fabids</taxon>
        <taxon>Fabales</taxon>
        <taxon>Fabaceae</taxon>
        <taxon>Papilionoideae</taxon>
        <taxon>50 kb inversion clade</taxon>
        <taxon>dalbergioids sensu lato</taxon>
        <taxon>Dalbergieae</taxon>
        <taxon>Pterocarpus clade</taxon>
        <taxon>Arachis</taxon>
    </lineage>
</organism>
<sequence>MDSPSPSMERRVARDEDTPGDVRVAEKAEMYDGADHGVGSVEGEGFAGMVSDEYDLEEDETEHDHHVEADVDNGDAVELEDNLDGVWEMSDNFTNDDLYAIDSSESMVSIDFLNLSKEEVIRFNFADVDIAFEFYQQYAKHHGFSARRSKGEKCGEVRIRQEFVCHRQGPRAETRCGCPARMLLRMDDELRRWHVAYFSDAHNHHVLELRFSSMLRGHRRMSKADIEQMNDMRKGGIGVSRIHGFMASLAGRACAMRVVDSEDNGLYFIHTVARYDTSGKDCTEKFQFARDIAMLMLKHFENEDAADTSLPPEGPPSEGGRAPARNLPRRNTKGNGTNGGKKT</sequence>
<feature type="compositionally biased region" description="Low complexity" evidence="1">
    <location>
        <begin position="316"/>
        <end position="325"/>
    </location>
</feature>
<feature type="region of interest" description="Disordered" evidence="1">
    <location>
        <begin position="303"/>
        <end position="343"/>
    </location>
</feature>
<reference evidence="3 4" key="1">
    <citation type="submission" date="2019-01" db="EMBL/GenBank/DDBJ databases">
        <title>Sequencing of cultivated peanut Arachis hypogaea provides insights into genome evolution and oil improvement.</title>
        <authorList>
            <person name="Chen X."/>
        </authorList>
    </citation>
    <scope>NUCLEOTIDE SEQUENCE [LARGE SCALE GENOMIC DNA]</scope>
    <source>
        <strain evidence="4">cv. Fuhuasheng</strain>
        <tissue evidence="3">Leaves</tissue>
    </source>
</reference>
<dbReference type="PANTHER" id="PTHR46328">
    <property type="entry name" value="FAR-RED IMPAIRED RESPONSIVE (FAR1) FAMILY PROTEIN-RELATED"/>
    <property type="match status" value="1"/>
</dbReference>
<accession>A0A445C6N5</accession>
<feature type="compositionally biased region" description="Basic and acidic residues" evidence="1">
    <location>
        <begin position="8"/>
        <end position="17"/>
    </location>
</feature>
<dbReference type="Proteomes" id="UP000289738">
    <property type="component" value="Chromosome A07"/>
</dbReference>
<evidence type="ECO:0000313" key="4">
    <source>
        <dbReference type="Proteomes" id="UP000289738"/>
    </source>
</evidence>
<dbReference type="AlphaFoldDB" id="A0A445C6N5"/>
<name>A0A445C6N5_ARAHY</name>
<feature type="domain" description="FAR1" evidence="2">
    <location>
        <begin position="133"/>
        <end position="207"/>
    </location>
</feature>
<dbReference type="Pfam" id="PF03101">
    <property type="entry name" value="FAR1"/>
    <property type="match status" value="1"/>
</dbReference>
<dbReference type="EMBL" id="SDMP01000007">
    <property type="protein sequence ID" value="RYR46521.1"/>
    <property type="molecule type" value="Genomic_DNA"/>
</dbReference>
<comment type="caution">
    <text evidence="3">The sequence shown here is derived from an EMBL/GenBank/DDBJ whole genome shotgun (WGS) entry which is preliminary data.</text>
</comment>
<evidence type="ECO:0000256" key="1">
    <source>
        <dbReference type="SAM" id="MobiDB-lite"/>
    </source>
</evidence>
<dbReference type="InterPro" id="IPR004330">
    <property type="entry name" value="FAR1_DNA_bnd_dom"/>
</dbReference>